<reference evidence="2 3" key="1">
    <citation type="journal article" name="Sci. Rep.">
        <title>Genome-scale phylogenetic analyses confirm Olpidium as the closest living zoosporic fungus to the non-flagellated, terrestrial fungi.</title>
        <authorList>
            <person name="Chang Y."/>
            <person name="Rochon D."/>
            <person name="Sekimoto S."/>
            <person name="Wang Y."/>
            <person name="Chovatia M."/>
            <person name="Sandor L."/>
            <person name="Salamov A."/>
            <person name="Grigoriev I.V."/>
            <person name="Stajich J.E."/>
            <person name="Spatafora J.W."/>
        </authorList>
    </citation>
    <scope>NUCLEOTIDE SEQUENCE [LARGE SCALE GENOMIC DNA]</scope>
    <source>
        <strain evidence="2">S191</strain>
    </source>
</reference>
<evidence type="ECO:0000313" key="2">
    <source>
        <dbReference type="EMBL" id="KAG5461931.1"/>
    </source>
</evidence>
<protein>
    <submittedName>
        <fullName evidence="2">Uncharacterized protein</fullName>
    </submittedName>
</protein>
<sequence length="62" mass="6650">MVKVRVTSESLLSRTTGTANTGEEPPDGLFSSTGLMMSAPRAKGHGRSKWQQTNECWVSPVG</sequence>
<dbReference type="OrthoDB" id="10521143at2759"/>
<proteinExistence type="predicted"/>
<organism evidence="2 3">
    <name type="scientific">Olpidium bornovanus</name>
    <dbReference type="NCBI Taxonomy" id="278681"/>
    <lineage>
        <taxon>Eukaryota</taxon>
        <taxon>Fungi</taxon>
        <taxon>Fungi incertae sedis</taxon>
        <taxon>Olpidiomycota</taxon>
        <taxon>Olpidiomycotina</taxon>
        <taxon>Olpidiomycetes</taxon>
        <taxon>Olpidiales</taxon>
        <taxon>Olpidiaceae</taxon>
        <taxon>Olpidium</taxon>
    </lineage>
</organism>
<evidence type="ECO:0000256" key="1">
    <source>
        <dbReference type="SAM" id="MobiDB-lite"/>
    </source>
</evidence>
<dbReference type="Proteomes" id="UP000673691">
    <property type="component" value="Unassembled WGS sequence"/>
</dbReference>
<gene>
    <name evidence="2" type="ORF">BJ554DRAFT_5804</name>
</gene>
<comment type="caution">
    <text evidence="2">The sequence shown here is derived from an EMBL/GenBank/DDBJ whole genome shotgun (WGS) entry which is preliminary data.</text>
</comment>
<keyword evidence="3" id="KW-1185">Reference proteome</keyword>
<dbReference type="EMBL" id="JAEFCI010002901">
    <property type="protein sequence ID" value="KAG5461931.1"/>
    <property type="molecule type" value="Genomic_DNA"/>
</dbReference>
<feature type="region of interest" description="Disordered" evidence="1">
    <location>
        <begin position="1"/>
        <end position="62"/>
    </location>
</feature>
<feature type="compositionally biased region" description="Polar residues" evidence="1">
    <location>
        <begin position="7"/>
        <end position="21"/>
    </location>
</feature>
<accession>A0A8H8DKQ3</accession>
<name>A0A8H8DKQ3_9FUNG</name>
<evidence type="ECO:0000313" key="3">
    <source>
        <dbReference type="Proteomes" id="UP000673691"/>
    </source>
</evidence>
<dbReference type="AlphaFoldDB" id="A0A8H8DKQ3"/>